<sequence>MSENLKDIPEFFENSLGESLATRTDQLGAFRELGPPDLCHITKTNLKPGQKEIGSYHYVSGVDASSSASIAAYLNSLTYSVDDNAAWFGKGEWRIRGATYCCYNAFSRLDIRVEVKIPGGVESYCVDTNGERHEATNEMWQEAFLSACVRAILFADDGNYRIAGYRKLDPIPNVASEARFLEAAHNLFDKGWLLGSNPEVQTATLVKNHLSDALMKFFSYNFQFEPLLDFLERLYGKDPEVGALLAKAYIESDQEIKAVHLLYKTLQIAPTKYTVLHAQVDFLVSKGAFDNALKIAKFAVNCMPSEFLTWSKLASVYIELGEYKLALLALNSCPMFTYSERDQHRMLPPARTHLPIKLALLESGLLEHEIRDPESDPNLLRLPAAALHGTFLQAYSLLTKLASKIGWDELLRARSDVFVMEEEYRKAKEAEETKRKSVTIETIKQVQENRRLSALEEANQTFDSNPTASEQNGSMYRHSQVEQTGTLSNGDATNVDVPETELQQKSTENGHIPSTADMTADKDEQEDKPETLEDAETATLDQTETIPDLHEEEKDAVEVKEAATIDHTEVAPEQDEVDVADEVAHVDDSDHVQESESKETESKSAETDDNDSNLPSGVITPSSAHTGEEKELQNPMSKNAKKNQKKKNKKKNKNKKLTVSPGEANANADLDEVPSPSTPEEDAPEMPSVVAPTEDEITADEKLDVNSEEFAEIDINSSQPAMVEVPEAAENEEATSETLENGVQEEQPSAPESATTAVEEPDQTVPAEVTDLEPAVDINTNGSVGALDLQGLKVPIENSGNGLGIQSSEAVREPAEASKQVKTEESEDKVKDKKEPGALFLDLHLKHKRLCERWLDNLFIVLYEDLRQYTVWRTEVQHYRSQQVEYHKNSTEWEILGDLATRLCHEPEAKEAYENCLDHRFSPRAWTRLLELYADEGDLPNALMAVVKLTIYHNRWYNEMTNPTHISMNLNKVISRHGLSKVRNSLTAMNLIEPIYRLICQYFDNAVTFKVDGYDF</sequence>
<feature type="compositionally biased region" description="Basic residues" evidence="1">
    <location>
        <begin position="639"/>
        <end position="656"/>
    </location>
</feature>
<accession>A0AAD5E7M6</accession>
<dbReference type="Proteomes" id="UP001206595">
    <property type="component" value="Unassembled WGS sequence"/>
</dbReference>
<feature type="compositionally biased region" description="Polar residues" evidence="1">
    <location>
        <begin position="744"/>
        <end position="756"/>
    </location>
</feature>
<feature type="compositionally biased region" description="Basic and acidic residues" evidence="1">
    <location>
        <begin position="810"/>
        <end position="832"/>
    </location>
</feature>
<reference evidence="2" key="2">
    <citation type="journal article" date="2022" name="Proc. Natl. Acad. Sci. U.S.A.">
        <title>Diploid-dominant life cycles characterize the early evolution of Fungi.</title>
        <authorList>
            <person name="Amses K.R."/>
            <person name="Simmons D.R."/>
            <person name="Longcore J.E."/>
            <person name="Mondo S.J."/>
            <person name="Seto K."/>
            <person name="Jeronimo G.H."/>
            <person name="Bonds A.E."/>
            <person name="Quandt C.A."/>
            <person name="Davis W.J."/>
            <person name="Chang Y."/>
            <person name="Federici B.A."/>
            <person name="Kuo A."/>
            <person name="LaButti K."/>
            <person name="Pangilinan J."/>
            <person name="Andreopoulos W."/>
            <person name="Tritt A."/>
            <person name="Riley R."/>
            <person name="Hundley H."/>
            <person name="Johnson J."/>
            <person name="Lipzen A."/>
            <person name="Barry K."/>
            <person name="Lang B.F."/>
            <person name="Cuomo C.A."/>
            <person name="Buchler N.E."/>
            <person name="Grigoriev I.V."/>
            <person name="Spatafora J.W."/>
            <person name="Stajich J.E."/>
            <person name="James T.Y."/>
        </authorList>
    </citation>
    <scope>NUCLEOTIDE SEQUENCE</scope>
    <source>
        <strain evidence="2">AG</strain>
    </source>
</reference>
<keyword evidence="3" id="KW-1185">Reference proteome</keyword>
<dbReference type="AlphaFoldDB" id="A0AAD5E7M6"/>
<evidence type="ECO:0000256" key="1">
    <source>
        <dbReference type="SAM" id="MobiDB-lite"/>
    </source>
</evidence>
<dbReference type="Gene3D" id="1.25.40.10">
    <property type="entry name" value="Tetratricopeptide repeat domain"/>
    <property type="match status" value="2"/>
</dbReference>
<feature type="compositionally biased region" description="Basic and acidic residues" evidence="1">
    <location>
        <begin position="547"/>
        <end position="556"/>
    </location>
</feature>
<dbReference type="SUPFAM" id="SSF48452">
    <property type="entry name" value="TPR-like"/>
    <property type="match status" value="1"/>
</dbReference>
<dbReference type="GeneID" id="75915139"/>
<dbReference type="RefSeq" id="XP_051443622.1">
    <property type="nucleotide sequence ID" value="XM_051589794.1"/>
</dbReference>
<gene>
    <name evidence="2" type="ORF">K450DRAFT_245715</name>
</gene>
<feature type="compositionally biased region" description="Polar residues" evidence="1">
    <location>
        <begin position="612"/>
        <end position="625"/>
    </location>
</feature>
<dbReference type="InterPro" id="IPR011990">
    <property type="entry name" value="TPR-like_helical_dom_sf"/>
</dbReference>
<feature type="compositionally biased region" description="Polar residues" evidence="1">
    <location>
        <begin position="481"/>
        <end position="492"/>
    </location>
</feature>
<feature type="compositionally biased region" description="Polar residues" evidence="1">
    <location>
        <begin position="458"/>
        <end position="474"/>
    </location>
</feature>
<feature type="region of interest" description="Disordered" evidence="1">
    <location>
        <begin position="803"/>
        <end position="832"/>
    </location>
</feature>
<evidence type="ECO:0008006" key="4">
    <source>
        <dbReference type="Google" id="ProtNLM"/>
    </source>
</evidence>
<name>A0AAD5E7M6_UMBRA</name>
<organism evidence="2 3">
    <name type="scientific">Umbelopsis ramanniana AG</name>
    <dbReference type="NCBI Taxonomy" id="1314678"/>
    <lineage>
        <taxon>Eukaryota</taxon>
        <taxon>Fungi</taxon>
        <taxon>Fungi incertae sedis</taxon>
        <taxon>Mucoromycota</taxon>
        <taxon>Mucoromycotina</taxon>
        <taxon>Umbelopsidomycetes</taxon>
        <taxon>Umbelopsidales</taxon>
        <taxon>Umbelopsidaceae</taxon>
        <taxon>Umbelopsis</taxon>
    </lineage>
</organism>
<dbReference type="Pfam" id="PF09295">
    <property type="entry name" value="ChAPs"/>
    <property type="match status" value="1"/>
</dbReference>
<feature type="compositionally biased region" description="Acidic residues" evidence="1">
    <location>
        <begin position="523"/>
        <end position="536"/>
    </location>
</feature>
<dbReference type="GO" id="GO:0006893">
    <property type="term" value="P:Golgi to plasma membrane transport"/>
    <property type="evidence" value="ECO:0007669"/>
    <property type="project" value="TreeGrafter"/>
</dbReference>
<protein>
    <recommendedName>
        <fullName evidence="4">Chaps-domain-containing protein</fullName>
    </recommendedName>
</protein>
<feature type="region of interest" description="Disordered" evidence="1">
    <location>
        <begin position="586"/>
        <end position="700"/>
    </location>
</feature>
<dbReference type="EMBL" id="MU620927">
    <property type="protein sequence ID" value="KAI8578618.1"/>
    <property type="molecule type" value="Genomic_DNA"/>
</dbReference>
<dbReference type="InterPro" id="IPR015374">
    <property type="entry name" value="ChAPs"/>
</dbReference>
<evidence type="ECO:0000313" key="2">
    <source>
        <dbReference type="EMBL" id="KAI8578618.1"/>
    </source>
</evidence>
<comment type="caution">
    <text evidence="2">The sequence shown here is derived from an EMBL/GenBank/DDBJ whole genome shotgun (WGS) entry which is preliminary data.</text>
</comment>
<feature type="region of interest" description="Disordered" evidence="1">
    <location>
        <begin position="713"/>
        <end position="764"/>
    </location>
</feature>
<evidence type="ECO:0000313" key="3">
    <source>
        <dbReference type="Proteomes" id="UP001206595"/>
    </source>
</evidence>
<proteinExistence type="predicted"/>
<dbReference type="PANTHER" id="PTHR31975:SF1">
    <property type="entry name" value="BUD SITE SELECTION PROTEIN 7-RELATED"/>
    <property type="match status" value="1"/>
</dbReference>
<feature type="region of interest" description="Disordered" evidence="1">
    <location>
        <begin position="457"/>
        <end position="556"/>
    </location>
</feature>
<feature type="compositionally biased region" description="Basic and acidic residues" evidence="1">
    <location>
        <begin position="586"/>
        <end position="606"/>
    </location>
</feature>
<dbReference type="GO" id="GO:0034044">
    <property type="term" value="C:exomer complex"/>
    <property type="evidence" value="ECO:0007669"/>
    <property type="project" value="UniProtKB-ARBA"/>
</dbReference>
<reference evidence="2" key="1">
    <citation type="submission" date="2021-06" db="EMBL/GenBank/DDBJ databases">
        <authorList>
            <consortium name="DOE Joint Genome Institute"/>
            <person name="Mondo S.J."/>
            <person name="Amses K.R."/>
            <person name="Simmons D.R."/>
            <person name="Longcore J.E."/>
            <person name="Seto K."/>
            <person name="Alves G.H."/>
            <person name="Bonds A.E."/>
            <person name="Quandt C.A."/>
            <person name="Davis W.J."/>
            <person name="Chang Y."/>
            <person name="Letcher P.M."/>
            <person name="Powell M.J."/>
            <person name="Kuo A."/>
            <person name="Labutti K."/>
            <person name="Pangilinan J."/>
            <person name="Andreopoulos W."/>
            <person name="Tritt A."/>
            <person name="Riley R."/>
            <person name="Hundley H."/>
            <person name="Johnson J."/>
            <person name="Lipzen A."/>
            <person name="Barry K."/>
            <person name="Berbee M.L."/>
            <person name="Buchler N.E."/>
            <person name="Grigoriev I.V."/>
            <person name="Spatafora J.W."/>
            <person name="Stajich J.E."/>
            <person name="James T.Y."/>
        </authorList>
    </citation>
    <scope>NUCLEOTIDE SEQUENCE</scope>
    <source>
        <strain evidence="2">AG</strain>
    </source>
</reference>
<dbReference type="PANTHER" id="PTHR31975">
    <property type="entry name" value="BUD SITE SELECTION PROTEIN 7-RELATED"/>
    <property type="match status" value="1"/>
</dbReference>